<sequence>MASNGSISADEKFNLITRNLQEVIGEDRLRAIVQEKTLSLYWGTATTGRPHIAYFVPMTKIADFLKADCEVTILLADLHAYLDNLKAPWELLAHRVKYYEELIKAMLESINVPLGKLKFVRGTEFQLNKDYVLDIFKMSTVVTEHDAKKAGAEVVKQVQHPLLSGLLYPGLQALDEEYLKVDAQFGGVDQRKIFTFAEKVNIQ</sequence>
<keyword evidence="8 12" id="KW-0648">Protein biosynthesis</keyword>
<dbReference type="GO" id="GO:0005737">
    <property type="term" value="C:cytoplasm"/>
    <property type="evidence" value="ECO:0007669"/>
    <property type="project" value="UniProtKB-SubCell"/>
</dbReference>
<accession>A0A9X0CE26</accession>
<keyword evidence="14" id="KW-1185">Reference proteome</keyword>
<dbReference type="AlphaFoldDB" id="A0A9X0CE26"/>
<evidence type="ECO:0000313" key="13">
    <source>
        <dbReference type="EMBL" id="KAJ7321790.1"/>
    </source>
</evidence>
<dbReference type="OrthoDB" id="197206at2759"/>
<proteinExistence type="inferred from homology"/>
<reference evidence="13" key="1">
    <citation type="submission" date="2023-01" db="EMBL/GenBank/DDBJ databases">
        <title>Genome assembly of the deep-sea coral Lophelia pertusa.</title>
        <authorList>
            <person name="Herrera S."/>
            <person name="Cordes E."/>
        </authorList>
    </citation>
    <scope>NUCLEOTIDE SEQUENCE</scope>
    <source>
        <strain evidence="13">USNM1676648</strain>
        <tissue evidence="13">Polyp</tissue>
    </source>
</reference>
<comment type="caution">
    <text evidence="13">The sequence shown here is derived from an EMBL/GenBank/DDBJ whole genome shotgun (WGS) entry which is preliminary data.</text>
</comment>
<comment type="similarity">
    <text evidence="2 12">Belongs to the class-I aminoacyl-tRNA synthetase family.</text>
</comment>
<keyword evidence="4" id="KW-0963">Cytoplasm</keyword>
<comment type="subcellular location">
    <subcellularLocation>
        <location evidence="1">Cytoplasm</location>
    </subcellularLocation>
</comment>
<keyword evidence="6 12" id="KW-0547">Nucleotide-binding</keyword>
<dbReference type="GO" id="GO:0006437">
    <property type="term" value="P:tyrosyl-tRNA aminoacylation"/>
    <property type="evidence" value="ECO:0007669"/>
    <property type="project" value="InterPro"/>
</dbReference>
<evidence type="ECO:0000256" key="4">
    <source>
        <dbReference type="ARBA" id="ARBA00022490"/>
    </source>
</evidence>
<keyword evidence="5 12" id="KW-0436">Ligase</keyword>
<dbReference type="PANTHER" id="PTHR46264:SF4">
    <property type="entry name" value="TYROSINE--TRNA LIGASE, CYTOPLASMIC"/>
    <property type="match status" value="1"/>
</dbReference>
<evidence type="ECO:0000256" key="5">
    <source>
        <dbReference type="ARBA" id="ARBA00022598"/>
    </source>
</evidence>
<dbReference type="EC" id="6.1.1.1" evidence="3 12"/>
<evidence type="ECO:0000256" key="3">
    <source>
        <dbReference type="ARBA" id="ARBA00013160"/>
    </source>
</evidence>
<dbReference type="InterPro" id="IPR002305">
    <property type="entry name" value="aa-tRNA-synth_Ic"/>
</dbReference>
<evidence type="ECO:0000256" key="1">
    <source>
        <dbReference type="ARBA" id="ARBA00004496"/>
    </source>
</evidence>
<dbReference type="InterPro" id="IPR023617">
    <property type="entry name" value="Tyr-tRNA-ligase_arc/euk-type"/>
</dbReference>
<dbReference type="EMBL" id="MU827823">
    <property type="protein sequence ID" value="KAJ7321790.1"/>
    <property type="molecule type" value="Genomic_DNA"/>
</dbReference>
<name>A0A9X0CE26_9CNID</name>
<dbReference type="InterPro" id="IPR050489">
    <property type="entry name" value="Tyr-tRNA_synthase"/>
</dbReference>
<evidence type="ECO:0000256" key="7">
    <source>
        <dbReference type="ARBA" id="ARBA00022840"/>
    </source>
</evidence>
<keyword evidence="9 12" id="KW-0030">Aminoacyl-tRNA synthetase</keyword>
<gene>
    <name evidence="13" type="primary">YARS1</name>
    <name evidence="13" type="ORF">OS493_033898</name>
</gene>
<organism evidence="13 14">
    <name type="scientific">Desmophyllum pertusum</name>
    <dbReference type="NCBI Taxonomy" id="174260"/>
    <lineage>
        <taxon>Eukaryota</taxon>
        <taxon>Metazoa</taxon>
        <taxon>Cnidaria</taxon>
        <taxon>Anthozoa</taxon>
        <taxon>Hexacorallia</taxon>
        <taxon>Scleractinia</taxon>
        <taxon>Caryophylliina</taxon>
        <taxon>Caryophylliidae</taxon>
        <taxon>Desmophyllum</taxon>
    </lineage>
</organism>
<dbReference type="Pfam" id="PF00579">
    <property type="entry name" value="tRNA-synt_1b"/>
    <property type="match status" value="1"/>
</dbReference>
<evidence type="ECO:0000256" key="8">
    <source>
        <dbReference type="ARBA" id="ARBA00022917"/>
    </source>
</evidence>
<dbReference type="PIRSF" id="PIRSF006588">
    <property type="entry name" value="TyrRS_arch_euk"/>
    <property type="match status" value="1"/>
</dbReference>
<dbReference type="Gene3D" id="3.40.50.620">
    <property type="entry name" value="HUPs"/>
    <property type="match status" value="1"/>
</dbReference>
<dbReference type="PANTHER" id="PTHR46264">
    <property type="entry name" value="TYROSINE-TRNA LIGASE"/>
    <property type="match status" value="1"/>
</dbReference>
<evidence type="ECO:0000256" key="9">
    <source>
        <dbReference type="ARBA" id="ARBA00023146"/>
    </source>
</evidence>
<protein>
    <recommendedName>
        <fullName evidence="3 12">Tyrosine--tRNA ligase</fullName>
        <ecNumber evidence="3 12">6.1.1.1</ecNumber>
    </recommendedName>
    <alternativeName>
        <fullName evidence="10 12">Tyrosyl-tRNA synthetase</fullName>
    </alternativeName>
</protein>
<evidence type="ECO:0000256" key="10">
    <source>
        <dbReference type="ARBA" id="ARBA00033323"/>
    </source>
</evidence>
<dbReference type="GO" id="GO:0004831">
    <property type="term" value="F:tyrosine-tRNA ligase activity"/>
    <property type="evidence" value="ECO:0007669"/>
    <property type="project" value="UniProtKB-EC"/>
</dbReference>
<evidence type="ECO:0000313" key="14">
    <source>
        <dbReference type="Proteomes" id="UP001163046"/>
    </source>
</evidence>
<dbReference type="GO" id="GO:0005524">
    <property type="term" value="F:ATP binding"/>
    <property type="evidence" value="ECO:0007669"/>
    <property type="project" value="UniProtKB-KW"/>
</dbReference>
<dbReference type="NCBIfam" id="TIGR00234">
    <property type="entry name" value="tyrS"/>
    <property type="match status" value="1"/>
</dbReference>
<keyword evidence="7 12" id="KW-0067">ATP-binding</keyword>
<dbReference type="PRINTS" id="PR01040">
    <property type="entry name" value="TRNASYNTHTYR"/>
</dbReference>
<evidence type="ECO:0000256" key="6">
    <source>
        <dbReference type="ARBA" id="ARBA00022741"/>
    </source>
</evidence>
<dbReference type="InterPro" id="IPR002307">
    <property type="entry name" value="Tyr-tRNA-ligase"/>
</dbReference>
<evidence type="ECO:0000256" key="2">
    <source>
        <dbReference type="ARBA" id="ARBA00005594"/>
    </source>
</evidence>
<comment type="catalytic activity">
    <reaction evidence="11 12">
        <text>tRNA(Tyr) + L-tyrosine + ATP = L-tyrosyl-tRNA(Tyr) + AMP + diphosphate + H(+)</text>
        <dbReference type="Rhea" id="RHEA:10220"/>
        <dbReference type="Rhea" id="RHEA-COMP:9706"/>
        <dbReference type="Rhea" id="RHEA-COMP:9707"/>
        <dbReference type="ChEBI" id="CHEBI:15378"/>
        <dbReference type="ChEBI" id="CHEBI:30616"/>
        <dbReference type="ChEBI" id="CHEBI:33019"/>
        <dbReference type="ChEBI" id="CHEBI:58315"/>
        <dbReference type="ChEBI" id="CHEBI:78442"/>
        <dbReference type="ChEBI" id="CHEBI:78536"/>
        <dbReference type="ChEBI" id="CHEBI:456215"/>
        <dbReference type="EC" id="6.1.1.1"/>
    </reaction>
</comment>
<evidence type="ECO:0000256" key="12">
    <source>
        <dbReference type="RuleBase" id="RU361234"/>
    </source>
</evidence>
<dbReference type="SUPFAM" id="SSF52374">
    <property type="entry name" value="Nucleotidylyl transferase"/>
    <property type="match status" value="1"/>
</dbReference>
<dbReference type="FunFam" id="3.40.50.620:FF:000040">
    <property type="entry name" value="Tyrosine--tRNA ligase"/>
    <property type="match status" value="1"/>
</dbReference>
<dbReference type="InterPro" id="IPR014729">
    <property type="entry name" value="Rossmann-like_a/b/a_fold"/>
</dbReference>
<dbReference type="Proteomes" id="UP001163046">
    <property type="component" value="Unassembled WGS sequence"/>
</dbReference>
<evidence type="ECO:0000256" key="11">
    <source>
        <dbReference type="ARBA" id="ARBA00048248"/>
    </source>
</evidence>